<feature type="compositionally biased region" description="Acidic residues" evidence="2">
    <location>
        <begin position="1017"/>
        <end position="1030"/>
    </location>
</feature>
<feature type="compositionally biased region" description="Acidic residues" evidence="2">
    <location>
        <begin position="529"/>
        <end position="547"/>
    </location>
</feature>
<feature type="region of interest" description="Disordered" evidence="2">
    <location>
        <begin position="153"/>
        <end position="180"/>
    </location>
</feature>
<feature type="region of interest" description="Disordered" evidence="2">
    <location>
        <begin position="866"/>
        <end position="975"/>
    </location>
</feature>
<feature type="transmembrane region" description="Helical" evidence="3">
    <location>
        <begin position="293"/>
        <end position="314"/>
    </location>
</feature>
<dbReference type="RefSeq" id="WP_012549829.1">
    <property type="nucleotide sequence ID" value="NC_011312.1"/>
</dbReference>
<proteinExistence type="predicted"/>
<dbReference type="InterPro" id="IPR020012">
    <property type="entry name" value="LysM_FimV"/>
</dbReference>
<feature type="compositionally biased region" description="Acidic residues" evidence="2">
    <location>
        <begin position="924"/>
        <end position="945"/>
    </location>
</feature>
<feature type="compositionally biased region" description="Acidic residues" evidence="2">
    <location>
        <begin position="506"/>
        <end position="515"/>
    </location>
</feature>
<name>B6EIW5_ALISL</name>
<feature type="compositionally biased region" description="Acidic residues" evidence="2">
    <location>
        <begin position="698"/>
        <end position="728"/>
    </location>
</feature>
<sequence length="1273" mass="141051">MSDASKKFFKTLTPLALFVASQCSVANAASTIQIVGPDGKDQTISSQVVDPTSSIRTSTVTTSASVAKAPTATKIYGPTGENETLWSIASRVNPSTTTSVQQTLLAIYRLNPQAFENNNIHGLEPKSRLRLPTLEQVRRENTDDAKQLLAAHKKKQTAQKKAETRSSVAPKASTEPKVDVKPKLEKPTFTEKKTAVEKTVAPIMAEKTAGLGELKTELATTEQEFSALQENNHQLRVRLAEVQNEVDNLKNELGNEDRIRNEVEKFITEQKQLAVSEKKAEPSSMDKLASSPGLIALLALIPGALIAGLIAFFLSRRKKEEEEEAEAEAEENTQTDLPSALIMPDDHFNMDDDIPEISLDDDDDILGDLDNDEFLFGDDTNTDSNDDLFAEFENENTDSLDDPFASLDDEDDLDSLLSKGDSELSDLDDLDSLDDLDDDLDMSGSALTVDAEEKALGLEEMEKALNDFDSDLFSKSDLEAEDDDFDLSLIDDSDLSAVDKKSPELEGNEDLDGGELDQSMLDDLFSSMDTEEDEESVLEQGWDLDEKEETKIVSEPEKSGLEEDVDFESLLGDMADTEDNSIDFNLDDDTEVLNNILPEQNEKADTSLNFEDDSTALLDEMLAEADDDDINLDIDDDNTSLLDEMLAESNDDDDLELDDNSTALLDELLEESDHDSTDLDDIEIDEDSTALLDELLAGDDNDDSTFELDENSTDLLDELIGDDSDEEEALGKSGDDAEEGVTVSETLSEETPRDEDWLVESDDEEDDISLFEPETAVETEAFDIDEEELPLESEIPTDNVLEDDVIETLNTDAEEHDDVELAEEAESASQENDELDAFDIDEEELPLESEMPADNVLEDDVIETLNTDAEEHDDVELAEEAESDSQENDELDAFDIDDEELLLESEMPTDSEDLNESAISDLLSEQEEQESLFDEINVDDELLLDNEERPQEQEVSSQLEETETATEEDETLSELDDLLADFDTDVEISDEEAGIETPEIEELVTDEESEMPLSDMISEDENEDESDFSLDDFVASNATDFTDDSREHDTELSETNNEEDILPLVDDIEKEDHQFDGLSIEDALAALEEEDDLQVTPLTDETAAPFNFSSQVSDEEKEALTHVDSAGLDIDSMLEDGGSDWSGFSLDDTSNVDDALEDEDWSEQPNLENTPNRADQFLSIDALIAEAESGERTDIDDEELNLDVGLDEFPDVLGNVEAHDVDINSDAHSKLDLAKAYIEMSDDKGALELLEEVLRCDDPLLKVEAEKLMKQLD</sequence>
<feature type="region of interest" description="Disordered" evidence="2">
    <location>
        <begin position="1098"/>
        <end position="1173"/>
    </location>
</feature>
<evidence type="ECO:0000313" key="5">
    <source>
        <dbReference type="EMBL" id="CAQ78759.1"/>
    </source>
</evidence>
<dbReference type="InterPro" id="IPR038440">
    <property type="entry name" value="FimV_C_sf"/>
</dbReference>
<feature type="region of interest" description="Disordered" evidence="2">
    <location>
        <begin position="485"/>
        <end position="563"/>
    </location>
</feature>
<feature type="coiled-coil region" evidence="1">
    <location>
        <begin position="211"/>
        <end position="259"/>
    </location>
</feature>
<feature type="region of interest" description="Disordered" evidence="2">
    <location>
        <begin position="698"/>
        <end position="778"/>
    </location>
</feature>
<accession>B6EIW5</accession>
<keyword evidence="4" id="KW-0732">Signal</keyword>
<feature type="compositionally biased region" description="Acidic residues" evidence="2">
    <location>
        <begin position="987"/>
        <end position="1010"/>
    </location>
</feature>
<evidence type="ECO:0000256" key="1">
    <source>
        <dbReference type="SAM" id="Coils"/>
    </source>
</evidence>
<feature type="signal peptide" evidence="4">
    <location>
        <begin position="1"/>
        <end position="28"/>
    </location>
</feature>
<keyword evidence="3" id="KW-0472">Membrane</keyword>
<dbReference type="Proteomes" id="UP000001730">
    <property type="component" value="Chromosome 1"/>
</dbReference>
<keyword evidence="3" id="KW-1133">Transmembrane helix</keyword>
<dbReference type="EMBL" id="FM178379">
    <property type="protein sequence ID" value="CAQ78759.1"/>
    <property type="molecule type" value="Genomic_DNA"/>
</dbReference>
<dbReference type="KEGG" id="vsa:VSAL_I1074"/>
<feature type="compositionally biased region" description="Basic and acidic residues" evidence="2">
    <location>
        <begin position="548"/>
        <end position="561"/>
    </location>
</feature>
<feature type="compositionally biased region" description="Acidic residues" evidence="2">
    <location>
        <begin position="960"/>
        <end position="975"/>
    </location>
</feature>
<dbReference type="AlphaFoldDB" id="B6EIW5"/>
<dbReference type="NCBIfam" id="TIGR03504">
    <property type="entry name" value="FimV_Cterm"/>
    <property type="match status" value="1"/>
</dbReference>
<dbReference type="HOGENOM" id="CLU_002152_1_0_6"/>
<gene>
    <name evidence="5" type="ordered locus">VSAL_I1074</name>
</gene>
<keyword evidence="6" id="KW-1185">Reference proteome</keyword>
<feature type="compositionally biased region" description="Acidic residues" evidence="2">
    <location>
        <begin position="1150"/>
        <end position="1162"/>
    </location>
</feature>
<evidence type="ECO:0000313" key="6">
    <source>
        <dbReference type="Proteomes" id="UP000001730"/>
    </source>
</evidence>
<protein>
    <submittedName>
        <fullName evidence="5">Membrane protein</fullName>
    </submittedName>
</protein>
<feature type="chain" id="PRO_5002844479" evidence="4">
    <location>
        <begin position="29"/>
        <end position="1273"/>
    </location>
</feature>
<dbReference type="NCBIfam" id="TIGR03505">
    <property type="entry name" value="FimV_core"/>
    <property type="match status" value="1"/>
</dbReference>
<keyword evidence="3" id="KW-0812">Transmembrane</keyword>
<feature type="compositionally biased region" description="Acidic residues" evidence="2">
    <location>
        <begin position="866"/>
        <end position="915"/>
    </location>
</feature>
<feature type="compositionally biased region" description="Acidic residues" evidence="2">
    <location>
        <begin position="757"/>
        <end position="778"/>
    </location>
</feature>
<dbReference type="InterPro" id="IPR020011">
    <property type="entry name" value="FimV_C"/>
</dbReference>
<dbReference type="eggNOG" id="COG3170">
    <property type="taxonomic scope" value="Bacteria"/>
</dbReference>
<feature type="compositionally biased region" description="Acidic residues" evidence="2">
    <location>
        <begin position="485"/>
        <end position="494"/>
    </location>
</feature>
<reference evidence="5 6" key="1">
    <citation type="journal article" date="2008" name="BMC Genomics">
        <title>The genome sequence of the fish pathogen Aliivibrio salmonicida strain LFI1238 shows extensive evidence of gene decay.</title>
        <authorList>
            <person name="Hjerde E."/>
            <person name="Lorentzen M.S."/>
            <person name="Holden M.T."/>
            <person name="Seeger K."/>
            <person name="Paulsen S."/>
            <person name="Bason N."/>
            <person name="Churcher C."/>
            <person name="Harris D."/>
            <person name="Norbertczak H."/>
            <person name="Quail M.A."/>
            <person name="Sanders S."/>
            <person name="Thurston S."/>
            <person name="Parkhill J."/>
            <person name="Willassen N.P."/>
            <person name="Thomson N.R."/>
        </authorList>
    </citation>
    <scope>NUCLEOTIDE SEQUENCE [LARGE SCALE GENOMIC DNA]</scope>
    <source>
        <strain evidence="5 6">LFI1238</strain>
    </source>
</reference>
<organism evidence="5 6">
    <name type="scientific">Aliivibrio salmonicida (strain LFI1238)</name>
    <name type="common">Vibrio salmonicida (strain LFI1238)</name>
    <dbReference type="NCBI Taxonomy" id="316275"/>
    <lineage>
        <taxon>Bacteria</taxon>
        <taxon>Pseudomonadati</taxon>
        <taxon>Pseudomonadota</taxon>
        <taxon>Gammaproteobacteria</taxon>
        <taxon>Vibrionales</taxon>
        <taxon>Vibrionaceae</taxon>
        <taxon>Aliivibrio</taxon>
    </lineage>
</organism>
<keyword evidence="1" id="KW-0175">Coiled coil</keyword>
<feature type="compositionally biased region" description="Polar residues" evidence="2">
    <location>
        <begin position="1163"/>
        <end position="1173"/>
    </location>
</feature>
<dbReference type="Gene3D" id="1.20.58.2200">
    <property type="match status" value="1"/>
</dbReference>
<evidence type="ECO:0000256" key="2">
    <source>
        <dbReference type="SAM" id="MobiDB-lite"/>
    </source>
</evidence>
<evidence type="ECO:0000256" key="3">
    <source>
        <dbReference type="SAM" id="Phobius"/>
    </source>
</evidence>
<feature type="region of interest" description="Disordered" evidence="2">
    <location>
        <begin position="987"/>
        <end position="1060"/>
    </location>
</feature>
<feature type="region of interest" description="Disordered" evidence="2">
    <location>
        <begin position="811"/>
        <end position="837"/>
    </location>
</feature>
<evidence type="ECO:0000256" key="4">
    <source>
        <dbReference type="SAM" id="SignalP"/>
    </source>
</evidence>